<evidence type="ECO:0000256" key="3">
    <source>
        <dbReference type="ARBA" id="ARBA00022475"/>
    </source>
</evidence>
<proteinExistence type="inferred from homology"/>
<dbReference type="RefSeq" id="WP_043774037.1">
    <property type="nucleotide sequence ID" value="NZ_JAME01000036.1"/>
</dbReference>
<evidence type="ECO:0000256" key="5">
    <source>
        <dbReference type="ARBA" id="ARBA00022692"/>
    </source>
</evidence>
<evidence type="ECO:0000256" key="4">
    <source>
        <dbReference type="ARBA" id="ARBA00022519"/>
    </source>
</evidence>
<keyword evidence="11" id="KW-1185">Reference proteome</keyword>
<dbReference type="PATRIC" id="fig|1449351.3.peg.3823"/>
<feature type="transmembrane region" description="Helical" evidence="9">
    <location>
        <begin position="314"/>
        <end position="339"/>
    </location>
</feature>
<dbReference type="InterPro" id="IPR007272">
    <property type="entry name" value="Sulf_transp_TsuA/YedE"/>
</dbReference>
<dbReference type="GO" id="GO:0005886">
    <property type="term" value="C:plasma membrane"/>
    <property type="evidence" value="ECO:0007669"/>
    <property type="project" value="UniProtKB-SubCell"/>
</dbReference>
<keyword evidence="3" id="KW-1003">Cell membrane</keyword>
<sequence length="348" mass="35229">MLDLVSERWMLAAIGFAGGVILGIAARLGRFCTLGAIEDLHYAGSSTRMRMWGVALGAAILVVFAAHAAGWVDPADSFYLRMAPDLSAAIFGGLTFGIGMALAGNCGFGALARLGGGDMRSFVIVVVMGLAAMATLSGPLAALRVEVFPPLEAASPPGLAHHLADRLGVPAVAAGIAIGGAILAGSVLGHRDRAVFWGLPVGLAIASGFVGTTWVATHGFEAVTVTSHSFAAPLGESLLFVMLSSGLSPSFGIGSVAGVLAGALAGSAWRGVFRWEACDDPRELHRQLLGAAMMGVGAVIAAGCSVGQGLSAFAVLAVTAPVTLACIWLGGFLGLKLMIEGRAAFFRA</sequence>
<evidence type="ECO:0000313" key="10">
    <source>
        <dbReference type="EMBL" id="ETX27260.1"/>
    </source>
</evidence>
<keyword evidence="6 9" id="KW-1133">Transmembrane helix</keyword>
<feature type="transmembrane region" description="Helical" evidence="9">
    <location>
        <begin position="89"/>
        <end position="110"/>
    </location>
</feature>
<dbReference type="Pfam" id="PF04143">
    <property type="entry name" value="Sulf_transp"/>
    <property type="match status" value="1"/>
</dbReference>
<dbReference type="Proteomes" id="UP000023430">
    <property type="component" value="Unassembled WGS sequence"/>
</dbReference>
<comment type="caution">
    <text evidence="10">The sequence shown here is derived from an EMBL/GenBank/DDBJ whole genome shotgun (WGS) entry which is preliminary data.</text>
</comment>
<keyword evidence="4" id="KW-0997">Cell inner membrane</keyword>
<keyword evidence="2" id="KW-0813">Transport</keyword>
<feature type="transmembrane region" description="Helical" evidence="9">
    <location>
        <begin position="195"/>
        <end position="217"/>
    </location>
</feature>
<comment type="subcellular location">
    <subcellularLocation>
        <location evidence="1">Cell inner membrane</location>
        <topology evidence="1">Multi-pass membrane protein</topology>
    </subcellularLocation>
</comment>
<accession>X7F371</accession>
<keyword evidence="5 9" id="KW-0812">Transmembrane</keyword>
<feature type="transmembrane region" description="Helical" evidence="9">
    <location>
        <begin position="49"/>
        <end position="69"/>
    </location>
</feature>
<reference evidence="10 11" key="1">
    <citation type="submission" date="2014-01" db="EMBL/GenBank/DDBJ databases">
        <title>Roseivivax isoporae LMG 25204 Genome Sequencing.</title>
        <authorList>
            <person name="Lai Q."/>
            <person name="Li G."/>
            <person name="Shao Z."/>
        </authorList>
    </citation>
    <scope>NUCLEOTIDE SEQUENCE [LARGE SCALE GENOMIC DNA]</scope>
    <source>
        <strain evidence="10 11">LMG 25204</strain>
    </source>
</reference>
<evidence type="ECO:0000256" key="1">
    <source>
        <dbReference type="ARBA" id="ARBA00004429"/>
    </source>
</evidence>
<comment type="similarity">
    <text evidence="8">Belongs to the TsuA/YedE (TC 9.B.102) family.</text>
</comment>
<evidence type="ECO:0000313" key="11">
    <source>
        <dbReference type="Proteomes" id="UP000023430"/>
    </source>
</evidence>
<feature type="transmembrane region" description="Helical" evidence="9">
    <location>
        <begin position="237"/>
        <end position="267"/>
    </location>
</feature>
<feature type="transmembrane region" description="Helical" evidence="9">
    <location>
        <begin position="122"/>
        <end position="142"/>
    </location>
</feature>
<dbReference type="STRING" id="1449351.RISW2_14770"/>
<dbReference type="EMBL" id="JAME01000036">
    <property type="protein sequence ID" value="ETX27260.1"/>
    <property type="molecule type" value="Genomic_DNA"/>
</dbReference>
<evidence type="ECO:0000256" key="6">
    <source>
        <dbReference type="ARBA" id="ARBA00022989"/>
    </source>
</evidence>
<gene>
    <name evidence="10" type="ORF">RISW2_14770</name>
</gene>
<dbReference type="AlphaFoldDB" id="X7F371"/>
<feature type="transmembrane region" description="Helical" evidence="9">
    <location>
        <begin position="288"/>
        <end position="308"/>
    </location>
</feature>
<evidence type="ECO:0000256" key="2">
    <source>
        <dbReference type="ARBA" id="ARBA00022448"/>
    </source>
</evidence>
<keyword evidence="7 9" id="KW-0472">Membrane</keyword>
<evidence type="ECO:0000256" key="7">
    <source>
        <dbReference type="ARBA" id="ARBA00023136"/>
    </source>
</evidence>
<dbReference type="PANTHER" id="PTHR30574:SF1">
    <property type="entry name" value="SULPHUR TRANSPORT DOMAIN-CONTAINING PROTEIN"/>
    <property type="match status" value="1"/>
</dbReference>
<protein>
    <submittedName>
        <fullName evidence="10">YeeE/YedE family protein</fullName>
    </submittedName>
</protein>
<dbReference type="PANTHER" id="PTHR30574">
    <property type="entry name" value="INNER MEMBRANE PROTEIN YEDE"/>
    <property type="match status" value="1"/>
</dbReference>
<name>X7F371_9RHOB</name>
<evidence type="ECO:0000256" key="8">
    <source>
        <dbReference type="ARBA" id="ARBA00035655"/>
    </source>
</evidence>
<evidence type="ECO:0000256" key="9">
    <source>
        <dbReference type="SAM" id="Phobius"/>
    </source>
</evidence>
<dbReference type="eggNOG" id="COG2391">
    <property type="taxonomic scope" value="Bacteria"/>
</dbReference>
<organism evidence="10 11">
    <name type="scientific">Roseivivax isoporae LMG 25204</name>
    <dbReference type="NCBI Taxonomy" id="1449351"/>
    <lineage>
        <taxon>Bacteria</taxon>
        <taxon>Pseudomonadati</taxon>
        <taxon>Pseudomonadota</taxon>
        <taxon>Alphaproteobacteria</taxon>
        <taxon>Rhodobacterales</taxon>
        <taxon>Roseobacteraceae</taxon>
        <taxon>Roseivivax</taxon>
    </lineage>
</organism>
<feature type="transmembrane region" description="Helical" evidence="9">
    <location>
        <begin position="12"/>
        <end position="37"/>
    </location>
</feature>
<feature type="transmembrane region" description="Helical" evidence="9">
    <location>
        <begin position="167"/>
        <end position="188"/>
    </location>
</feature>